<name>A0A7X9WVV2_9SPHN</name>
<comment type="caution">
    <text evidence="1">The sequence shown here is derived from an EMBL/GenBank/DDBJ whole genome shotgun (WGS) entry which is preliminary data.</text>
</comment>
<organism evidence="1 2">
    <name type="scientific">Sphingobium psychrophilum</name>
    <dbReference type="NCBI Taxonomy" id="2728834"/>
    <lineage>
        <taxon>Bacteria</taxon>
        <taxon>Pseudomonadati</taxon>
        <taxon>Pseudomonadota</taxon>
        <taxon>Alphaproteobacteria</taxon>
        <taxon>Sphingomonadales</taxon>
        <taxon>Sphingomonadaceae</taxon>
        <taxon>Sphingobium</taxon>
    </lineage>
</organism>
<dbReference type="RefSeq" id="WP_169573362.1">
    <property type="nucleotide sequence ID" value="NZ_JABBFV010000007.1"/>
</dbReference>
<dbReference type="EMBL" id="JABBFV010000007">
    <property type="protein sequence ID" value="NML10805.1"/>
    <property type="molecule type" value="Genomic_DNA"/>
</dbReference>
<reference evidence="1 2" key="1">
    <citation type="submission" date="2020-04" db="EMBL/GenBank/DDBJ databases">
        <title>Sphingobium sp. AR-3-1 isolated from Arctic soil.</title>
        <authorList>
            <person name="Dahal R.H."/>
            <person name="Chaudhary D.K."/>
        </authorList>
    </citation>
    <scope>NUCLEOTIDE SEQUENCE [LARGE SCALE GENOMIC DNA]</scope>
    <source>
        <strain evidence="1 2">AR-3-1</strain>
    </source>
</reference>
<protein>
    <submittedName>
        <fullName evidence="1">PD-(D/E)XK nuclease family protein</fullName>
    </submittedName>
</protein>
<evidence type="ECO:0000313" key="2">
    <source>
        <dbReference type="Proteomes" id="UP000519023"/>
    </source>
</evidence>
<dbReference type="Proteomes" id="UP000519023">
    <property type="component" value="Unassembled WGS sequence"/>
</dbReference>
<gene>
    <name evidence="1" type="ORF">HHL08_11730</name>
</gene>
<accession>A0A7X9WVV2</accession>
<sequence length="355" mass="39506">MSEEFVPTLTHATERDIDLLLVEELFASPDFVAWLLVRAGLPVQVGRSTVLHSKRRTRSRREIDIFVEAKTASGEDIALLIENKLDATEQPDQAESYREELDVLAERFSHRAVLIVCPSAYSAQHSDFTGRFDAIVTYEALAEYFAERISHPIPEGARMQFRADLLQQAITKARRGYTPVPNPVIGTFNEKYVALLAQLAPEIMPGPTMLKPANPDESVSMIFDAKRTLAFMPDTIRPSRFAHELGKGSATRANYVAVVFAKWGPALAVVRDALEHDSAGLGVSFSANAATKTRPTPGLVMSWPTHMVNNQGSFEDQEAVIAQGIERALEVCKWLSENQDTLLRWKSLVENELNQ</sequence>
<evidence type="ECO:0000313" key="1">
    <source>
        <dbReference type="EMBL" id="NML10805.1"/>
    </source>
</evidence>
<dbReference type="InterPro" id="IPR029470">
    <property type="entry name" value="PDDEXK_4"/>
</dbReference>
<dbReference type="Pfam" id="PF14281">
    <property type="entry name" value="PDDEXK_4"/>
    <property type="match status" value="1"/>
</dbReference>
<proteinExistence type="predicted"/>
<dbReference type="AlphaFoldDB" id="A0A7X9WVV2"/>
<keyword evidence="2" id="KW-1185">Reference proteome</keyword>